<keyword evidence="5" id="KW-1185">Reference proteome</keyword>
<sequence>MKLTVVAVMAMAAANVNALFRLRCEDSVALMRSDPIVAPGTIAAHLHTFHGPNTVSSKADYNALQQGDCSSCALKTDNSAYWTPTLYYKKDGKLEPVGQKGGMLAYYFFRNDTRLSTSQGWGHENIDAFPKDFKMLAGDPFRRSEPGPDATEQEKLLYKAIGFNCLGKPQYEDTTAYHKWRKDDWHTCPDGIRAELWFPSCWDGRLDSPNHRDHVAYPDEIKVGKCPKSHPRRLPTLLFETVWSTDKFRNQQGGEFVWSHGDPTGLGYHGDFQNGWVEGVLEKAMQEPSCYNDAFNGDRGGQLEDCKAFSPADIRTKQEQLDCKAESEWNEDVGATAGFGQGFRAASAKVTSLDALPGCNEITYGPERAVPGPTCDVDGKPIDGSAKPKPSGGALLDDGTRNKGVKLETPVVEVPKEGPKEVVEEKEEPSIVEDKPAVIAPVEEESTTTATTSTSSNKYLVIVTTTQTRTVTEGEPIPTEWLEQRRRRHVHGKHRRHHNH</sequence>
<evidence type="ECO:0000259" key="3">
    <source>
        <dbReference type="Pfam" id="PF09362"/>
    </source>
</evidence>
<dbReference type="OrthoDB" id="74764at2759"/>
<dbReference type="Pfam" id="PF09362">
    <property type="entry name" value="DUF1996"/>
    <property type="match status" value="1"/>
</dbReference>
<dbReference type="PANTHER" id="PTHR43662">
    <property type="match status" value="1"/>
</dbReference>
<dbReference type="STRING" id="1160509.A0A3N4IPM7"/>
<dbReference type="Proteomes" id="UP000275078">
    <property type="component" value="Unassembled WGS sequence"/>
</dbReference>
<evidence type="ECO:0000313" key="5">
    <source>
        <dbReference type="Proteomes" id="UP000275078"/>
    </source>
</evidence>
<feature type="compositionally biased region" description="Basic residues" evidence="1">
    <location>
        <begin position="485"/>
        <end position="500"/>
    </location>
</feature>
<dbReference type="AlphaFoldDB" id="A0A3N4IPM7"/>
<gene>
    <name evidence="4" type="ORF">BJ508DRAFT_321853</name>
</gene>
<dbReference type="InterPro" id="IPR018535">
    <property type="entry name" value="DUF1996"/>
</dbReference>
<dbReference type="EMBL" id="ML119650">
    <property type="protein sequence ID" value="RPA86181.1"/>
    <property type="molecule type" value="Genomic_DNA"/>
</dbReference>
<reference evidence="4 5" key="1">
    <citation type="journal article" date="2018" name="Nat. Ecol. Evol.">
        <title>Pezizomycetes genomes reveal the molecular basis of ectomycorrhizal truffle lifestyle.</title>
        <authorList>
            <person name="Murat C."/>
            <person name="Payen T."/>
            <person name="Noel B."/>
            <person name="Kuo A."/>
            <person name="Morin E."/>
            <person name="Chen J."/>
            <person name="Kohler A."/>
            <person name="Krizsan K."/>
            <person name="Balestrini R."/>
            <person name="Da Silva C."/>
            <person name="Montanini B."/>
            <person name="Hainaut M."/>
            <person name="Levati E."/>
            <person name="Barry K.W."/>
            <person name="Belfiori B."/>
            <person name="Cichocki N."/>
            <person name="Clum A."/>
            <person name="Dockter R.B."/>
            <person name="Fauchery L."/>
            <person name="Guy J."/>
            <person name="Iotti M."/>
            <person name="Le Tacon F."/>
            <person name="Lindquist E.A."/>
            <person name="Lipzen A."/>
            <person name="Malagnac F."/>
            <person name="Mello A."/>
            <person name="Molinier V."/>
            <person name="Miyauchi S."/>
            <person name="Poulain J."/>
            <person name="Riccioni C."/>
            <person name="Rubini A."/>
            <person name="Sitrit Y."/>
            <person name="Splivallo R."/>
            <person name="Traeger S."/>
            <person name="Wang M."/>
            <person name="Zifcakova L."/>
            <person name="Wipf D."/>
            <person name="Zambonelli A."/>
            <person name="Paolocci F."/>
            <person name="Nowrousian M."/>
            <person name="Ottonello S."/>
            <person name="Baldrian P."/>
            <person name="Spatafora J.W."/>
            <person name="Henrissat B."/>
            <person name="Nagy L.G."/>
            <person name="Aury J.M."/>
            <person name="Wincker P."/>
            <person name="Grigoriev I.V."/>
            <person name="Bonfante P."/>
            <person name="Martin F.M."/>
        </authorList>
    </citation>
    <scope>NUCLEOTIDE SEQUENCE [LARGE SCALE GENOMIC DNA]</scope>
    <source>
        <strain evidence="4 5">RN42</strain>
    </source>
</reference>
<evidence type="ECO:0000313" key="4">
    <source>
        <dbReference type="EMBL" id="RPA86181.1"/>
    </source>
</evidence>
<feature type="region of interest" description="Disordered" evidence="1">
    <location>
        <begin position="475"/>
        <end position="500"/>
    </location>
</feature>
<protein>
    <recommendedName>
        <fullName evidence="3">DUF1996 domain-containing protein</fullName>
    </recommendedName>
</protein>
<feature type="chain" id="PRO_5018008548" description="DUF1996 domain-containing protein" evidence="2">
    <location>
        <begin position="19"/>
        <end position="500"/>
    </location>
</feature>
<keyword evidence="2" id="KW-0732">Signal</keyword>
<evidence type="ECO:0000256" key="1">
    <source>
        <dbReference type="SAM" id="MobiDB-lite"/>
    </source>
</evidence>
<accession>A0A3N4IPM7</accession>
<evidence type="ECO:0000256" key="2">
    <source>
        <dbReference type="SAM" id="SignalP"/>
    </source>
</evidence>
<proteinExistence type="predicted"/>
<feature type="domain" description="DUF1996" evidence="3">
    <location>
        <begin position="34"/>
        <end position="276"/>
    </location>
</feature>
<feature type="signal peptide" evidence="2">
    <location>
        <begin position="1"/>
        <end position="18"/>
    </location>
</feature>
<name>A0A3N4IPM7_ASCIM</name>
<organism evidence="4 5">
    <name type="scientific">Ascobolus immersus RN42</name>
    <dbReference type="NCBI Taxonomy" id="1160509"/>
    <lineage>
        <taxon>Eukaryota</taxon>
        <taxon>Fungi</taxon>
        <taxon>Dikarya</taxon>
        <taxon>Ascomycota</taxon>
        <taxon>Pezizomycotina</taxon>
        <taxon>Pezizomycetes</taxon>
        <taxon>Pezizales</taxon>
        <taxon>Ascobolaceae</taxon>
        <taxon>Ascobolus</taxon>
    </lineage>
</organism>
<dbReference type="PANTHER" id="PTHR43662:SF7">
    <property type="entry name" value="DUF1996 DOMAIN-CONTAINING PROTEIN"/>
    <property type="match status" value="1"/>
</dbReference>
<feature type="region of interest" description="Disordered" evidence="1">
    <location>
        <begin position="381"/>
        <end position="404"/>
    </location>
</feature>